<protein>
    <submittedName>
        <fullName evidence="1">Uncharacterized protein</fullName>
    </submittedName>
</protein>
<proteinExistence type="predicted"/>
<dbReference type="RefSeq" id="WP_034715423.1">
    <property type="nucleotide sequence ID" value="NZ_JPRH01000015.1"/>
</dbReference>
<comment type="caution">
    <text evidence="1">The sequence shown here is derived from an EMBL/GenBank/DDBJ whole genome shotgun (WGS) entry which is preliminary data.</text>
</comment>
<dbReference type="OrthoDB" id="673145at2"/>
<sequence>MKKYLIFLSFLIPVSLWAQYLLPNEEVIYSFETKNGKKMSLVKDKQNQYIQYRFGNKNTVEMEFPKDRNKESWKQFTYSSYHRGGGKQNAGMDLNYLSFKNNNYTYLLFRTYSAEDDSFSTGITVTDSKGKETEITGIYKTFKGCLCDLEGTDVKKEDFGQ</sequence>
<reference evidence="1 2" key="1">
    <citation type="submission" date="2014-07" db="EMBL/GenBank/DDBJ databases">
        <title>Genome of Chryseobacterium soli DSM 19298.</title>
        <authorList>
            <person name="Stropko S.J."/>
            <person name="Pipes S.E."/>
            <person name="Newman J."/>
        </authorList>
    </citation>
    <scope>NUCLEOTIDE SEQUENCE [LARGE SCALE GENOMIC DNA]</scope>
    <source>
        <strain evidence="1 2">DSM 19298</strain>
    </source>
</reference>
<dbReference type="STRING" id="445961.IW15_21940"/>
<dbReference type="eggNOG" id="ENOG5032VBE">
    <property type="taxonomic scope" value="Bacteria"/>
</dbReference>
<accession>A0A085ZZQ1</accession>
<evidence type="ECO:0000313" key="2">
    <source>
        <dbReference type="Proteomes" id="UP000028705"/>
    </source>
</evidence>
<organism evidence="1 2">
    <name type="scientific">Chryseobacterium soli</name>
    <dbReference type="NCBI Taxonomy" id="445961"/>
    <lineage>
        <taxon>Bacteria</taxon>
        <taxon>Pseudomonadati</taxon>
        <taxon>Bacteroidota</taxon>
        <taxon>Flavobacteriia</taxon>
        <taxon>Flavobacteriales</taxon>
        <taxon>Weeksellaceae</taxon>
        <taxon>Chryseobacterium group</taxon>
        <taxon>Chryseobacterium</taxon>
    </lineage>
</organism>
<dbReference type="EMBL" id="JPRH01000015">
    <property type="protein sequence ID" value="KFF09915.1"/>
    <property type="molecule type" value="Genomic_DNA"/>
</dbReference>
<gene>
    <name evidence="1" type="ORF">IW15_21940</name>
</gene>
<name>A0A085ZZQ1_9FLAO</name>
<evidence type="ECO:0000313" key="1">
    <source>
        <dbReference type="EMBL" id="KFF09915.1"/>
    </source>
</evidence>
<dbReference type="Proteomes" id="UP000028705">
    <property type="component" value="Unassembled WGS sequence"/>
</dbReference>
<dbReference type="AlphaFoldDB" id="A0A085ZZQ1"/>
<keyword evidence="2" id="KW-1185">Reference proteome</keyword>